<comment type="catalytic activity">
    <reaction evidence="1 6">
        <text>5-dehydro-4-deoxy-D-glucuronate = 3-deoxy-D-glycero-2,5-hexodiulosonate</text>
        <dbReference type="Rhea" id="RHEA:23896"/>
        <dbReference type="ChEBI" id="CHEBI:17117"/>
        <dbReference type="ChEBI" id="CHEBI:29071"/>
        <dbReference type="EC" id="5.3.1.17"/>
    </reaction>
</comment>
<protein>
    <recommendedName>
        <fullName evidence="6">4-deoxy-L-threo-5-hexosulose-uronate ketol-isomerase</fullName>
        <ecNumber evidence="6">5.3.1.17</ecNumber>
    </recommendedName>
    <alternativeName>
        <fullName evidence="6">5-keto-4-deoxyuronate isomerase</fullName>
    </alternativeName>
    <alternativeName>
        <fullName evidence="6">DKI isomerase</fullName>
    </alternativeName>
</protein>
<keyword evidence="5 6" id="KW-0413">Isomerase</keyword>
<name>A0A1H7PXD8_9SPHI</name>
<dbReference type="UniPathway" id="UPA00545">
    <property type="reaction ID" value="UER00826"/>
</dbReference>
<dbReference type="STRING" id="332977.SAMN05421740_10545"/>
<dbReference type="GO" id="GO:0019698">
    <property type="term" value="P:D-galacturonate catabolic process"/>
    <property type="evidence" value="ECO:0007669"/>
    <property type="project" value="TreeGrafter"/>
</dbReference>
<dbReference type="InterPro" id="IPR011051">
    <property type="entry name" value="RmlC_Cupin_sf"/>
</dbReference>
<dbReference type="GO" id="GO:0008270">
    <property type="term" value="F:zinc ion binding"/>
    <property type="evidence" value="ECO:0007669"/>
    <property type="project" value="UniProtKB-UniRule"/>
</dbReference>
<dbReference type="AlphaFoldDB" id="A0A1H7PXD8"/>
<evidence type="ECO:0000256" key="5">
    <source>
        <dbReference type="ARBA" id="ARBA00023235"/>
    </source>
</evidence>
<dbReference type="OrthoDB" id="9770644at2"/>
<keyword evidence="4 6" id="KW-0862">Zinc</keyword>
<dbReference type="Gene3D" id="2.60.120.520">
    <property type="entry name" value="pectin degrading enzyme 5-keto 4- deoxyuronate isomerase, domain 1"/>
    <property type="match status" value="1"/>
</dbReference>
<dbReference type="GO" id="GO:0008697">
    <property type="term" value="F:4-deoxy-L-threo-5-hexosulose-uronate ketol-isomerase activity"/>
    <property type="evidence" value="ECO:0007669"/>
    <property type="project" value="UniProtKB-UniRule"/>
</dbReference>
<dbReference type="NCBIfam" id="NF002091">
    <property type="entry name" value="PRK00924.1"/>
    <property type="match status" value="1"/>
</dbReference>
<dbReference type="InterPro" id="IPR027449">
    <property type="entry name" value="KduI_N"/>
</dbReference>
<evidence type="ECO:0000256" key="4">
    <source>
        <dbReference type="ARBA" id="ARBA00022833"/>
    </source>
</evidence>
<dbReference type="PANTHER" id="PTHR38461:SF1">
    <property type="entry name" value="4-DEOXY-L-THREO-5-HEXOSULOSE-URONATE KETOL-ISOMERASE"/>
    <property type="match status" value="1"/>
</dbReference>
<dbReference type="EMBL" id="FNZR01000005">
    <property type="protein sequence ID" value="SEL39925.1"/>
    <property type="molecule type" value="Genomic_DNA"/>
</dbReference>
<dbReference type="InterPro" id="IPR014710">
    <property type="entry name" value="RmlC-like_jellyroll"/>
</dbReference>
<dbReference type="CDD" id="cd20491">
    <property type="entry name" value="cupin_KduI_C"/>
    <property type="match status" value="1"/>
</dbReference>
<evidence type="ECO:0000256" key="6">
    <source>
        <dbReference type="HAMAP-Rule" id="MF_00687"/>
    </source>
</evidence>
<reference evidence="8" key="1">
    <citation type="submission" date="2016-10" db="EMBL/GenBank/DDBJ databases">
        <authorList>
            <person name="Varghese N."/>
            <person name="Submissions S."/>
        </authorList>
    </citation>
    <scope>NUCLEOTIDE SEQUENCE [LARGE SCALE GENOMIC DNA]</scope>
    <source>
        <strain evidence="8">Jip14</strain>
    </source>
</reference>
<dbReference type="GO" id="GO:0045490">
    <property type="term" value="P:pectin catabolic process"/>
    <property type="evidence" value="ECO:0007669"/>
    <property type="project" value="UniProtKB-UniRule"/>
</dbReference>
<dbReference type="RefSeq" id="WP_090606107.1">
    <property type="nucleotide sequence ID" value="NZ_FNZR01000005.1"/>
</dbReference>
<dbReference type="SUPFAM" id="SSF51182">
    <property type="entry name" value="RmlC-like cupins"/>
    <property type="match status" value="1"/>
</dbReference>
<evidence type="ECO:0000313" key="8">
    <source>
        <dbReference type="Proteomes" id="UP000198916"/>
    </source>
</evidence>
<feature type="binding site" evidence="6">
    <location>
        <position position="198"/>
    </location>
    <ligand>
        <name>Zn(2+)</name>
        <dbReference type="ChEBI" id="CHEBI:29105"/>
    </ligand>
</feature>
<feature type="binding site" evidence="6">
    <location>
        <position position="200"/>
    </location>
    <ligand>
        <name>Zn(2+)</name>
        <dbReference type="ChEBI" id="CHEBI:29105"/>
    </ligand>
</feature>
<comment type="similarity">
    <text evidence="2 6">Belongs to the KduI family.</text>
</comment>
<keyword evidence="3 6" id="KW-0479">Metal-binding</keyword>
<dbReference type="Proteomes" id="UP000198916">
    <property type="component" value="Unassembled WGS sequence"/>
</dbReference>
<evidence type="ECO:0000256" key="2">
    <source>
        <dbReference type="ARBA" id="ARBA00008086"/>
    </source>
</evidence>
<feature type="binding site" evidence="6">
    <location>
        <position position="247"/>
    </location>
    <ligand>
        <name>Zn(2+)</name>
        <dbReference type="ChEBI" id="CHEBI:29105"/>
    </ligand>
</feature>
<dbReference type="Gene3D" id="2.60.120.10">
    <property type="entry name" value="Jelly Rolls"/>
    <property type="match status" value="1"/>
</dbReference>
<evidence type="ECO:0000256" key="3">
    <source>
        <dbReference type="ARBA" id="ARBA00022723"/>
    </source>
</evidence>
<comment type="pathway">
    <text evidence="6">Glycan metabolism; pectin degradation; 2-dehydro-3-deoxy-D-gluconate from pectin: step 4/5.</text>
</comment>
<dbReference type="InterPro" id="IPR021120">
    <property type="entry name" value="KduI/IolB_isomerase"/>
</dbReference>
<comment type="function">
    <text evidence="6">Catalyzes the isomerization of 5-dehydro-4-deoxy-D-glucuronate to 3-deoxy-D-glycero-2,5-hexodiulosonate.</text>
</comment>
<dbReference type="HAMAP" id="MF_00687">
    <property type="entry name" value="KduI"/>
    <property type="match status" value="1"/>
</dbReference>
<dbReference type="GO" id="GO:0042840">
    <property type="term" value="P:D-glucuronate catabolic process"/>
    <property type="evidence" value="ECO:0007669"/>
    <property type="project" value="TreeGrafter"/>
</dbReference>
<dbReference type="InterPro" id="IPR007045">
    <property type="entry name" value="KduI"/>
</dbReference>
<accession>A0A1H7PXD8</accession>
<proteinExistence type="inferred from homology"/>
<sequence>MSVHYKSRYAIGPAETKTLDTAALRANFLIETVFADDAIQLVYTHYDRYIAGGAKPVNKPLQLETIDALRAPYFLERRELGIINVGGAGMVTVDGEGYELGFKEALYVGKGNEKVVFSSNDAAAPAKFYLNSAPAHHAYPTKKVTKAEAEIVELGSLETANHRIINKLLVNSVIETCQLQMGMTELKVGSVWNTMPAHTHDRRMEVYFYFEIPEGQAVSHFMGQPEETRHIWMHNEQAVISPPWSVHAGAGTSSYTFIWGMAGENLDYDDMDKRAITDLK</sequence>
<evidence type="ECO:0000313" key="7">
    <source>
        <dbReference type="EMBL" id="SEL39925.1"/>
    </source>
</evidence>
<evidence type="ECO:0000256" key="1">
    <source>
        <dbReference type="ARBA" id="ARBA00000552"/>
    </source>
</evidence>
<organism evidence="7 8">
    <name type="scientific">Parapedobacter koreensis</name>
    <dbReference type="NCBI Taxonomy" id="332977"/>
    <lineage>
        <taxon>Bacteria</taxon>
        <taxon>Pseudomonadati</taxon>
        <taxon>Bacteroidota</taxon>
        <taxon>Sphingobacteriia</taxon>
        <taxon>Sphingobacteriales</taxon>
        <taxon>Sphingobacteriaceae</taxon>
        <taxon>Parapedobacter</taxon>
    </lineage>
</organism>
<keyword evidence="8" id="KW-1185">Reference proteome</keyword>
<feature type="binding site" evidence="6">
    <location>
        <position position="205"/>
    </location>
    <ligand>
        <name>Zn(2+)</name>
        <dbReference type="ChEBI" id="CHEBI:29105"/>
    </ligand>
</feature>
<gene>
    <name evidence="6" type="primary">kduI</name>
    <name evidence="7" type="ORF">SAMN05421740_10545</name>
</gene>
<dbReference type="CDD" id="cd20294">
    <property type="entry name" value="cupin_KduI_N"/>
    <property type="match status" value="1"/>
</dbReference>
<dbReference type="EC" id="5.3.1.17" evidence="6"/>
<dbReference type="PIRSF" id="PIRSF006625">
    <property type="entry name" value="KduI"/>
    <property type="match status" value="1"/>
</dbReference>
<dbReference type="Pfam" id="PF04962">
    <property type="entry name" value="KduI"/>
    <property type="match status" value="1"/>
</dbReference>
<comment type="cofactor">
    <cofactor evidence="6">
        <name>Zn(2+)</name>
        <dbReference type="ChEBI" id="CHEBI:29105"/>
    </cofactor>
    <text evidence="6">Binds 1 zinc ion per subunit.</text>
</comment>
<dbReference type="PANTHER" id="PTHR38461">
    <property type="entry name" value="4-DEOXY-L-THREO-5-HEXOSULOSE-URONATE KETOL-ISOMERASE"/>
    <property type="match status" value="1"/>
</dbReference>